<keyword evidence="1" id="KW-0812">Transmembrane</keyword>
<dbReference type="RefSeq" id="YP_009726863.1">
    <property type="nucleotide sequence ID" value="NC_045864.1"/>
</dbReference>
<accession>A0A6C0SSV8</accession>
<evidence type="ECO:0000313" key="2">
    <source>
        <dbReference type="EMBL" id="QIA92683.1"/>
    </source>
</evidence>
<dbReference type="EMBL" id="MN544301">
    <property type="protein sequence ID" value="QIA92697.1"/>
    <property type="molecule type" value="Genomic_DNA"/>
</dbReference>
<organism evidence="2">
    <name type="scientific">Hormiphora californensis</name>
    <name type="common">Sea gooseberry</name>
    <dbReference type="NCBI Taxonomy" id="1403702"/>
    <lineage>
        <taxon>Eukaryota</taxon>
        <taxon>Metazoa</taxon>
        <taxon>Ctenophora</taxon>
        <taxon>Tentaculata</taxon>
        <taxon>Cydippida</taxon>
        <taxon>Pleurobrachiidae</taxon>
        <taxon>Hormiphora</taxon>
    </lineage>
</organism>
<dbReference type="CTD" id="43962101"/>
<dbReference type="AlphaFoldDB" id="A0A6C0SSV8"/>
<feature type="transmembrane region" description="Helical" evidence="1">
    <location>
        <begin position="20"/>
        <end position="44"/>
    </location>
</feature>
<protein>
    <submittedName>
        <fullName evidence="2">Uncharacterized protein</fullName>
    </submittedName>
</protein>
<evidence type="ECO:0000313" key="3">
    <source>
        <dbReference type="EMBL" id="QIA92697.1"/>
    </source>
</evidence>
<geneLocation type="mitochondrion" evidence="2"/>
<keyword evidence="1" id="KW-1133">Transmembrane helix</keyword>
<gene>
    <name evidence="2" type="primary">URF3</name>
</gene>
<name>A0A6C0SSV8_HORCA</name>
<sequence>MCLLFSSLYRQFSHFNVHNLYINLILFLNYLNILGCIAFPFFIFNLN</sequence>
<dbReference type="GeneID" id="43962101"/>
<dbReference type="EMBL" id="MN544300">
    <property type="protein sequence ID" value="QIA92683.1"/>
    <property type="molecule type" value="Genomic_DNA"/>
</dbReference>
<keyword evidence="1" id="KW-0472">Membrane</keyword>
<reference evidence="2" key="1">
    <citation type="submission" date="2019-10" db="EMBL/GenBank/DDBJ databases">
        <authorList>
            <person name="Schultz D.T."/>
            <person name="Haddock S.H.D."/>
        </authorList>
    </citation>
    <scope>NUCLEOTIDE SEQUENCE</scope>
    <source>
        <strain evidence="2">Hc1</strain>
        <strain evidence="3">Hc2</strain>
    </source>
</reference>
<keyword evidence="2" id="KW-0496">Mitochondrion</keyword>
<evidence type="ECO:0000256" key="1">
    <source>
        <dbReference type="SAM" id="Phobius"/>
    </source>
</evidence>
<proteinExistence type="predicted"/>